<sequence length="333" mass="35169">MARRSSAIALCAAVLALAGCTAPTNDDGAVQPSPDPARQLDVDGVIDVGDGRGIYAKCAGQGHPTVILIAGKGNGARDWQDVLAPDDPAHDAPLDGLPWGLGTLEPSDDAVFPSVARFTRVCTYDRPDVRIDGDDVTTPRAQPHTVDLDVDDLHALMTSLEEPGPYVVVSHSYGGLIAALYARQYPDDVGGLVMVDTVTPLMADVTSADRLGNWDASNATTSPQVREGVKLIDAFEQINAASPLPELPAVVLSADKPWRTDLLPAEIARVETVTFDDWLASLELLAAELGAENITQTMSGHDIYLYNPALVTDEIRGIVDTVRADDSAVGAAQ</sequence>
<accession>A0ABN2KPI3</accession>
<proteinExistence type="predicted"/>
<keyword evidence="1" id="KW-0732">Signal</keyword>
<reference evidence="4" key="1">
    <citation type="journal article" date="2019" name="Int. J. Syst. Evol. Microbiol.">
        <title>The Global Catalogue of Microorganisms (GCM) 10K type strain sequencing project: providing services to taxonomists for standard genome sequencing and annotation.</title>
        <authorList>
            <consortium name="The Broad Institute Genomics Platform"/>
            <consortium name="The Broad Institute Genome Sequencing Center for Infectious Disease"/>
            <person name="Wu L."/>
            <person name="Ma J."/>
        </authorList>
    </citation>
    <scope>NUCLEOTIDE SEQUENCE [LARGE SCALE GENOMIC DNA]</scope>
    <source>
        <strain evidence="4">JCM 14319</strain>
    </source>
</reference>
<evidence type="ECO:0000313" key="3">
    <source>
        <dbReference type="EMBL" id="GAA1761420.1"/>
    </source>
</evidence>
<comment type="caution">
    <text evidence="3">The sequence shown here is derived from an EMBL/GenBank/DDBJ whole genome shotgun (WGS) entry which is preliminary data.</text>
</comment>
<name>A0ABN2KPI3_9MICO</name>
<dbReference type="PROSITE" id="PS51257">
    <property type="entry name" value="PROKAR_LIPOPROTEIN"/>
    <property type="match status" value="1"/>
</dbReference>
<feature type="signal peptide" evidence="1">
    <location>
        <begin position="1"/>
        <end position="18"/>
    </location>
</feature>
<dbReference type="RefSeq" id="WP_232497727.1">
    <property type="nucleotide sequence ID" value="NZ_BAAANH010000004.1"/>
</dbReference>
<keyword evidence="3" id="KW-0378">Hydrolase</keyword>
<evidence type="ECO:0000259" key="2">
    <source>
        <dbReference type="Pfam" id="PF12697"/>
    </source>
</evidence>
<dbReference type="InterPro" id="IPR050266">
    <property type="entry name" value="AB_hydrolase_sf"/>
</dbReference>
<dbReference type="PANTHER" id="PTHR43798">
    <property type="entry name" value="MONOACYLGLYCEROL LIPASE"/>
    <property type="match status" value="1"/>
</dbReference>
<protein>
    <submittedName>
        <fullName evidence="3">Alpha/beta hydrolase</fullName>
    </submittedName>
</protein>
<dbReference type="Proteomes" id="UP001500506">
    <property type="component" value="Unassembled WGS sequence"/>
</dbReference>
<dbReference type="GO" id="GO:0016787">
    <property type="term" value="F:hydrolase activity"/>
    <property type="evidence" value="ECO:0007669"/>
    <property type="project" value="UniProtKB-KW"/>
</dbReference>
<keyword evidence="4" id="KW-1185">Reference proteome</keyword>
<feature type="domain" description="AB hydrolase-1" evidence="2">
    <location>
        <begin position="90"/>
        <end position="304"/>
    </location>
</feature>
<dbReference type="InterPro" id="IPR000073">
    <property type="entry name" value="AB_hydrolase_1"/>
</dbReference>
<feature type="chain" id="PRO_5045202006" evidence="1">
    <location>
        <begin position="19"/>
        <end position="333"/>
    </location>
</feature>
<dbReference type="EMBL" id="BAAANH010000004">
    <property type="protein sequence ID" value="GAA1761420.1"/>
    <property type="molecule type" value="Genomic_DNA"/>
</dbReference>
<gene>
    <name evidence="3" type="ORF">GCM10009747_20700</name>
</gene>
<evidence type="ECO:0000313" key="4">
    <source>
        <dbReference type="Proteomes" id="UP001500506"/>
    </source>
</evidence>
<dbReference type="SUPFAM" id="SSF53474">
    <property type="entry name" value="alpha/beta-Hydrolases"/>
    <property type="match status" value="1"/>
</dbReference>
<dbReference type="Pfam" id="PF12697">
    <property type="entry name" value="Abhydrolase_6"/>
    <property type="match status" value="1"/>
</dbReference>
<dbReference type="PANTHER" id="PTHR43798:SF33">
    <property type="entry name" value="HYDROLASE, PUTATIVE (AFU_ORTHOLOGUE AFUA_2G14860)-RELATED"/>
    <property type="match status" value="1"/>
</dbReference>
<dbReference type="Gene3D" id="3.40.50.1820">
    <property type="entry name" value="alpha/beta hydrolase"/>
    <property type="match status" value="1"/>
</dbReference>
<organism evidence="3 4">
    <name type="scientific">Agromyces humatus</name>
    <dbReference type="NCBI Taxonomy" id="279573"/>
    <lineage>
        <taxon>Bacteria</taxon>
        <taxon>Bacillati</taxon>
        <taxon>Actinomycetota</taxon>
        <taxon>Actinomycetes</taxon>
        <taxon>Micrococcales</taxon>
        <taxon>Microbacteriaceae</taxon>
        <taxon>Agromyces</taxon>
    </lineage>
</organism>
<evidence type="ECO:0000256" key="1">
    <source>
        <dbReference type="SAM" id="SignalP"/>
    </source>
</evidence>
<dbReference type="InterPro" id="IPR029058">
    <property type="entry name" value="AB_hydrolase_fold"/>
</dbReference>